<gene>
    <name evidence="7" type="ORF">IXC47_15250</name>
</gene>
<dbReference type="InterPro" id="IPR001638">
    <property type="entry name" value="Solute-binding_3/MltF_N"/>
</dbReference>
<accession>A0ABS0EX06</accession>
<keyword evidence="8" id="KW-1185">Reference proteome</keyword>
<dbReference type="PANTHER" id="PTHR30024:SF42">
    <property type="entry name" value="ALIPHATIC SULFONATES-BINDING PROTEIN-RELATED"/>
    <property type="match status" value="1"/>
</dbReference>
<dbReference type="RefSeq" id="WP_175626266.1">
    <property type="nucleotide sequence ID" value="NZ_JADOEL010000014.1"/>
</dbReference>
<evidence type="ECO:0000313" key="7">
    <source>
        <dbReference type="EMBL" id="MBF8179043.1"/>
    </source>
</evidence>
<evidence type="ECO:0000256" key="4">
    <source>
        <dbReference type="ARBA" id="ARBA00022729"/>
    </source>
</evidence>
<protein>
    <submittedName>
        <fullName evidence="7">Aliphatic sulfonate ABC transporter substrate-binding protein</fullName>
    </submittedName>
</protein>
<name>A0ABS0EX06_9BURK</name>
<evidence type="ECO:0000256" key="5">
    <source>
        <dbReference type="SAM" id="SignalP"/>
    </source>
</evidence>
<feature type="signal peptide" evidence="5">
    <location>
        <begin position="1"/>
        <end position="27"/>
    </location>
</feature>
<reference evidence="7 8" key="1">
    <citation type="submission" date="2020-11" db="EMBL/GenBank/DDBJ databases">
        <title>WGS of Herminiimonas contaminans strain Marseille-Q4544 isolated from planarians Schmidtea mediterranea.</title>
        <authorList>
            <person name="Kangale L."/>
        </authorList>
    </citation>
    <scope>NUCLEOTIDE SEQUENCE [LARGE SCALE GENOMIC DNA]</scope>
    <source>
        <strain evidence="7 8">Marseille-Q4544</strain>
    </source>
</reference>
<keyword evidence="3" id="KW-0813">Transport</keyword>
<dbReference type="InterPro" id="IPR010067">
    <property type="entry name" value="ABC_SsuA_sub-bd"/>
</dbReference>
<feature type="domain" description="Solute-binding protein family 3/N-terminal" evidence="6">
    <location>
        <begin position="33"/>
        <end position="251"/>
    </location>
</feature>
<evidence type="ECO:0000259" key="6">
    <source>
        <dbReference type="SMART" id="SM00062"/>
    </source>
</evidence>
<dbReference type="EMBL" id="JADOEL010000014">
    <property type="protein sequence ID" value="MBF8179043.1"/>
    <property type="molecule type" value="Genomic_DNA"/>
</dbReference>
<evidence type="ECO:0000256" key="3">
    <source>
        <dbReference type="ARBA" id="ARBA00022448"/>
    </source>
</evidence>
<feature type="chain" id="PRO_5045243926" evidence="5">
    <location>
        <begin position="28"/>
        <end position="317"/>
    </location>
</feature>
<comment type="caution">
    <text evidence="7">The sequence shown here is derived from an EMBL/GenBank/DDBJ whole genome shotgun (WGS) entry which is preliminary data.</text>
</comment>
<evidence type="ECO:0000313" key="8">
    <source>
        <dbReference type="Proteomes" id="UP000657372"/>
    </source>
</evidence>
<dbReference type="Proteomes" id="UP000657372">
    <property type="component" value="Unassembled WGS sequence"/>
</dbReference>
<keyword evidence="4 5" id="KW-0732">Signal</keyword>
<dbReference type="PANTHER" id="PTHR30024">
    <property type="entry name" value="ALIPHATIC SULFONATES-BINDING PROTEIN-RELATED"/>
    <property type="match status" value="1"/>
</dbReference>
<dbReference type="Gene3D" id="3.40.190.10">
    <property type="entry name" value="Periplasmic binding protein-like II"/>
    <property type="match status" value="2"/>
</dbReference>
<sequence>MKTNSKLRRTLLTLLAFSPLFALPAHAQKAGDTVRIGYQKSSTLITVLKTRGTLEQRLGALGVKVSWHEFASGLPLLEALNVGAIDVSADVADTVPVFAQAAGAQLTYIAQESPSPSAQAIVVKADSNIKTLADLRGKRIGFAKAAGAHYLLIAALEKAGLSLKDIQLAYLAPADGRAAFERGSIDAWVIWDPFLAAVQRQAQVRVLTDGRGLADYQRYYLASTPYAKARPDIVKVIVDSLSETGKWVKQSPKDAAALLAPVWGLDVATVEQANARRSYEVRAVLPERLGEQQKIADAFLAEGLLPKKVNATAVPVF</sequence>
<comment type="similarity">
    <text evidence="2">Belongs to the bacterial solute-binding protein SsuA/TauA family.</text>
</comment>
<dbReference type="SUPFAM" id="SSF53850">
    <property type="entry name" value="Periplasmic binding protein-like II"/>
    <property type="match status" value="1"/>
</dbReference>
<comment type="subcellular location">
    <subcellularLocation>
        <location evidence="1">Periplasm</location>
    </subcellularLocation>
</comment>
<dbReference type="Pfam" id="PF09084">
    <property type="entry name" value="NMT1"/>
    <property type="match status" value="1"/>
</dbReference>
<organism evidence="7 8">
    <name type="scientific">Herminiimonas contaminans</name>
    <dbReference type="NCBI Taxonomy" id="1111140"/>
    <lineage>
        <taxon>Bacteria</taxon>
        <taxon>Pseudomonadati</taxon>
        <taxon>Pseudomonadota</taxon>
        <taxon>Betaproteobacteria</taxon>
        <taxon>Burkholderiales</taxon>
        <taxon>Oxalobacteraceae</taxon>
        <taxon>Herminiimonas</taxon>
    </lineage>
</organism>
<proteinExistence type="inferred from homology"/>
<dbReference type="InterPro" id="IPR015168">
    <property type="entry name" value="SsuA/THI5"/>
</dbReference>
<dbReference type="NCBIfam" id="TIGR01728">
    <property type="entry name" value="SsuA_fam"/>
    <property type="match status" value="1"/>
</dbReference>
<dbReference type="SMART" id="SM00062">
    <property type="entry name" value="PBPb"/>
    <property type="match status" value="1"/>
</dbReference>
<evidence type="ECO:0000256" key="1">
    <source>
        <dbReference type="ARBA" id="ARBA00004418"/>
    </source>
</evidence>
<evidence type="ECO:0000256" key="2">
    <source>
        <dbReference type="ARBA" id="ARBA00010742"/>
    </source>
</evidence>